<dbReference type="EMBL" id="QGKX02001621">
    <property type="protein sequence ID" value="KAF3500381.1"/>
    <property type="molecule type" value="Genomic_DNA"/>
</dbReference>
<reference evidence="2" key="1">
    <citation type="submission" date="2019-12" db="EMBL/GenBank/DDBJ databases">
        <title>Genome sequencing and annotation of Brassica cretica.</title>
        <authorList>
            <person name="Studholme D.J."/>
            <person name="Sarris P."/>
        </authorList>
    </citation>
    <scope>NUCLEOTIDE SEQUENCE</scope>
    <source>
        <strain evidence="2">PFS-109/04</strain>
        <tissue evidence="2">Leaf</tissue>
    </source>
</reference>
<organism evidence="2 3">
    <name type="scientific">Brassica cretica</name>
    <name type="common">Mustard</name>
    <dbReference type="NCBI Taxonomy" id="69181"/>
    <lineage>
        <taxon>Eukaryota</taxon>
        <taxon>Viridiplantae</taxon>
        <taxon>Streptophyta</taxon>
        <taxon>Embryophyta</taxon>
        <taxon>Tracheophyta</taxon>
        <taxon>Spermatophyta</taxon>
        <taxon>Magnoliopsida</taxon>
        <taxon>eudicotyledons</taxon>
        <taxon>Gunneridae</taxon>
        <taxon>Pentapetalae</taxon>
        <taxon>rosids</taxon>
        <taxon>malvids</taxon>
        <taxon>Brassicales</taxon>
        <taxon>Brassicaceae</taxon>
        <taxon>Brassiceae</taxon>
        <taxon>Brassica</taxon>
    </lineage>
</organism>
<name>A0A8S9NDX1_BRACR</name>
<evidence type="ECO:0000313" key="2">
    <source>
        <dbReference type="EMBL" id="KAF3500381.1"/>
    </source>
</evidence>
<evidence type="ECO:0000313" key="3">
    <source>
        <dbReference type="Proteomes" id="UP000712600"/>
    </source>
</evidence>
<gene>
    <name evidence="2" type="ORF">F2Q69_00039603</name>
</gene>
<feature type="region of interest" description="Disordered" evidence="1">
    <location>
        <begin position="61"/>
        <end position="93"/>
    </location>
</feature>
<evidence type="ECO:0000256" key="1">
    <source>
        <dbReference type="SAM" id="MobiDB-lite"/>
    </source>
</evidence>
<protein>
    <submittedName>
        <fullName evidence="2">Uncharacterized protein</fullName>
    </submittedName>
</protein>
<dbReference type="Proteomes" id="UP000712600">
    <property type="component" value="Unassembled WGS sequence"/>
</dbReference>
<accession>A0A8S9NDX1</accession>
<comment type="caution">
    <text evidence="2">The sequence shown here is derived from an EMBL/GenBank/DDBJ whole genome shotgun (WGS) entry which is preliminary data.</text>
</comment>
<proteinExistence type="predicted"/>
<sequence>MDTEMTVLTDVLVREISLEADTNPKADVVPTPTIAGEVVTDGEKSKAGKNRAKDPWAKLLSERDMVETRRSSSASKSFSASSSSPELSSHLHSLPSDLRSRSMLLLNLGTDGVFVCERAMDTKKTVLTDVPVMEISLEADTNPKADVVPTPTIAGEVVTDGEKSKAGKNRAKDPWAKLLSEYSQVFEFKENPKLQQFMKLACILCTCTLAIFSQLRGKVSLILSKSKKHEVGMTGITLEIIDDIHYHVLC</sequence>
<feature type="region of interest" description="Disordered" evidence="1">
    <location>
        <begin position="37"/>
        <end position="56"/>
    </location>
</feature>
<feature type="compositionally biased region" description="Basic and acidic residues" evidence="1">
    <location>
        <begin position="61"/>
        <end position="70"/>
    </location>
</feature>
<feature type="compositionally biased region" description="Basic and acidic residues" evidence="1">
    <location>
        <begin position="41"/>
        <end position="56"/>
    </location>
</feature>
<feature type="compositionally biased region" description="Low complexity" evidence="1">
    <location>
        <begin position="71"/>
        <end position="93"/>
    </location>
</feature>
<dbReference type="AlphaFoldDB" id="A0A8S9NDX1"/>